<evidence type="ECO:0000256" key="1">
    <source>
        <dbReference type="ARBA" id="ARBA00004651"/>
    </source>
</evidence>
<dbReference type="EMBL" id="AWVH01000037">
    <property type="protein sequence ID" value="ERJ92317.1"/>
    <property type="molecule type" value="Genomic_DNA"/>
</dbReference>
<name>A0ABN0NXY0_TRELE</name>
<evidence type="ECO:0000256" key="3">
    <source>
        <dbReference type="ARBA" id="ARBA00022475"/>
    </source>
</evidence>
<keyword evidence="3" id="KW-1003">Cell membrane</keyword>
<dbReference type="SUPFAM" id="SSF161098">
    <property type="entry name" value="MetI-like"/>
    <property type="match status" value="1"/>
</dbReference>
<evidence type="ECO:0000259" key="8">
    <source>
        <dbReference type="PROSITE" id="PS50928"/>
    </source>
</evidence>
<evidence type="ECO:0000256" key="7">
    <source>
        <dbReference type="SAM" id="Phobius"/>
    </source>
</evidence>
<protein>
    <recommendedName>
        <fullName evidence="8">ABC transmembrane type-1 domain-containing protein</fullName>
    </recommendedName>
</protein>
<dbReference type="InterPro" id="IPR000515">
    <property type="entry name" value="MetI-like"/>
</dbReference>
<evidence type="ECO:0000313" key="10">
    <source>
        <dbReference type="Proteomes" id="UP000016649"/>
    </source>
</evidence>
<dbReference type="InterPro" id="IPR035906">
    <property type="entry name" value="MetI-like_sf"/>
</dbReference>
<keyword evidence="2" id="KW-0813">Transport</keyword>
<keyword evidence="10" id="KW-1185">Reference proteome</keyword>
<dbReference type="Proteomes" id="UP000016649">
    <property type="component" value="Unassembled WGS sequence"/>
</dbReference>
<dbReference type="PANTHER" id="PTHR43744:SF9">
    <property type="entry name" value="POLYGALACTURONAN_RHAMNOGALACTURONAN TRANSPORT SYSTEM PERMEASE PROTEIN YTCP"/>
    <property type="match status" value="1"/>
</dbReference>
<accession>A0ABN0NXY0</accession>
<evidence type="ECO:0000256" key="6">
    <source>
        <dbReference type="ARBA" id="ARBA00023136"/>
    </source>
</evidence>
<evidence type="ECO:0000256" key="2">
    <source>
        <dbReference type="ARBA" id="ARBA00022448"/>
    </source>
</evidence>
<feature type="transmembrane region" description="Helical" evidence="7">
    <location>
        <begin position="91"/>
        <end position="110"/>
    </location>
</feature>
<sequence>MVKFSLPTAYHAVKIKEIRADRIFNFINNVFLLFCFAVVLYPLLYIVACSFSSPQAVIAHEVWLFPVRFDTVSYKAVFANKDIALGYMNSIIYVAMGTTISVSLSLLLAYPLSRKEFTGRKFVTQFIMVTMLFSGGLIPLYFVVKNMGLYNTRWAIVVPNAVNVWNVIIARTFLQETITNELYDAAQIDGCSDLRFFFSVVIPLSGAIIAVLALFYAVVLWNSYFDALVFLQDKKLYPLQIILRNILIINKTDPSMMSDVEAASRAQGLAETIKYALIVVASVPLLVLYPFVQKYFVKGVMIGSVKG</sequence>
<dbReference type="PROSITE" id="PS50928">
    <property type="entry name" value="ABC_TM1"/>
    <property type="match status" value="1"/>
</dbReference>
<feature type="transmembrane region" description="Helical" evidence="7">
    <location>
        <begin position="26"/>
        <end position="48"/>
    </location>
</feature>
<evidence type="ECO:0000256" key="5">
    <source>
        <dbReference type="ARBA" id="ARBA00022989"/>
    </source>
</evidence>
<dbReference type="Gene3D" id="1.10.3720.10">
    <property type="entry name" value="MetI-like"/>
    <property type="match status" value="1"/>
</dbReference>
<feature type="domain" description="ABC transmembrane type-1" evidence="8">
    <location>
        <begin position="87"/>
        <end position="288"/>
    </location>
</feature>
<evidence type="ECO:0000256" key="4">
    <source>
        <dbReference type="ARBA" id="ARBA00022692"/>
    </source>
</evidence>
<dbReference type="CDD" id="cd06261">
    <property type="entry name" value="TM_PBP2"/>
    <property type="match status" value="1"/>
</dbReference>
<comment type="subcellular location">
    <subcellularLocation>
        <location evidence="1">Cell membrane</location>
        <topology evidence="1">Multi-pass membrane protein</topology>
    </subcellularLocation>
</comment>
<keyword evidence="5 7" id="KW-1133">Transmembrane helix</keyword>
<keyword evidence="6 7" id="KW-0472">Membrane</keyword>
<keyword evidence="4 7" id="KW-0812">Transmembrane</keyword>
<feature type="transmembrane region" description="Helical" evidence="7">
    <location>
        <begin position="194"/>
        <end position="221"/>
    </location>
</feature>
<proteinExistence type="predicted"/>
<gene>
    <name evidence="9" type="ORF">HMPREF9193_01477</name>
</gene>
<feature type="transmembrane region" description="Helical" evidence="7">
    <location>
        <begin position="273"/>
        <end position="292"/>
    </location>
</feature>
<organism evidence="9 10">
    <name type="scientific">Treponema lecithinolyticum ATCC 700332</name>
    <dbReference type="NCBI Taxonomy" id="1321815"/>
    <lineage>
        <taxon>Bacteria</taxon>
        <taxon>Pseudomonadati</taxon>
        <taxon>Spirochaetota</taxon>
        <taxon>Spirochaetia</taxon>
        <taxon>Spirochaetales</taxon>
        <taxon>Treponemataceae</taxon>
        <taxon>Treponema</taxon>
    </lineage>
</organism>
<evidence type="ECO:0000313" key="9">
    <source>
        <dbReference type="EMBL" id="ERJ92317.1"/>
    </source>
</evidence>
<feature type="transmembrane region" description="Helical" evidence="7">
    <location>
        <begin position="122"/>
        <end position="142"/>
    </location>
</feature>
<reference evidence="9 10" key="1">
    <citation type="submission" date="2013-08" db="EMBL/GenBank/DDBJ databases">
        <authorList>
            <person name="Weinstock G."/>
            <person name="Sodergren E."/>
            <person name="Wylie T."/>
            <person name="Fulton L."/>
            <person name="Fulton R."/>
            <person name="Fronick C."/>
            <person name="O'Laughlin M."/>
            <person name="Godfrey J."/>
            <person name="Miner T."/>
            <person name="Herter B."/>
            <person name="Appelbaum E."/>
            <person name="Cordes M."/>
            <person name="Lek S."/>
            <person name="Wollam A."/>
            <person name="Pepin K.H."/>
            <person name="Palsikar V.B."/>
            <person name="Mitreva M."/>
            <person name="Wilson R.K."/>
        </authorList>
    </citation>
    <scope>NUCLEOTIDE SEQUENCE [LARGE SCALE GENOMIC DNA]</scope>
    <source>
        <strain evidence="9 10">ATCC 700332</strain>
    </source>
</reference>
<dbReference type="RefSeq" id="WP_021687679.1">
    <property type="nucleotide sequence ID" value="NZ_KI260569.1"/>
</dbReference>
<comment type="caution">
    <text evidence="9">The sequence shown here is derived from an EMBL/GenBank/DDBJ whole genome shotgun (WGS) entry which is preliminary data.</text>
</comment>
<dbReference type="PANTHER" id="PTHR43744">
    <property type="entry name" value="ABC TRANSPORTER PERMEASE PROTEIN MG189-RELATED-RELATED"/>
    <property type="match status" value="1"/>
</dbReference>